<dbReference type="OrthoDB" id="5177725at2"/>
<dbReference type="Proteomes" id="UP000265719">
    <property type="component" value="Chromosome"/>
</dbReference>
<keyword evidence="2" id="KW-1185">Reference proteome</keyword>
<dbReference type="AlphaFoldDB" id="A0A399G476"/>
<dbReference type="InterPro" id="IPR043917">
    <property type="entry name" value="DUF5753"/>
</dbReference>
<dbReference type="Pfam" id="PF19054">
    <property type="entry name" value="DUF5753"/>
    <property type="match status" value="1"/>
</dbReference>
<sequence length="239" mass="27268">MESGEQKRIPASELDALLNIYKVNDPQIRESLHECAKLAKQRGWWTKYKDAFPGGLPDFESEASVIRSYEAQVIPGLLQTPDYADAVFRAYKFREDEEINRLVKARMERQNIFSRVDPPHFMTVIDEGALHRLVGSIEVMRTQLRHLTHMASRHNIDIYVLPFKAGAHAATTGSFTIMDFPDPMDTSVVYVETPTSTLYLEDDDEVREYNAMISRTQSAALNPTLSMNLVEEVIKSLEE</sequence>
<name>A0A399G476_9ACTN</name>
<dbReference type="KEGG" id="thao:NI17_001820"/>
<accession>A0A399G476</accession>
<evidence type="ECO:0000313" key="1">
    <source>
        <dbReference type="EMBL" id="UOE21801.1"/>
    </source>
</evidence>
<dbReference type="EMBL" id="CP063196">
    <property type="protein sequence ID" value="UOE21801.1"/>
    <property type="molecule type" value="Genomic_DNA"/>
</dbReference>
<proteinExistence type="predicted"/>
<evidence type="ECO:0000313" key="2">
    <source>
        <dbReference type="Proteomes" id="UP000265719"/>
    </source>
</evidence>
<protein>
    <submittedName>
        <fullName evidence="1">Uncharacterized protein</fullName>
    </submittedName>
</protein>
<organism evidence="1 2">
    <name type="scientific">Thermobifida halotolerans</name>
    <dbReference type="NCBI Taxonomy" id="483545"/>
    <lineage>
        <taxon>Bacteria</taxon>
        <taxon>Bacillati</taxon>
        <taxon>Actinomycetota</taxon>
        <taxon>Actinomycetes</taxon>
        <taxon>Streptosporangiales</taxon>
        <taxon>Nocardiopsidaceae</taxon>
        <taxon>Thermobifida</taxon>
    </lineage>
</organism>
<gene>
    <name evidence="1" type="ORF">NI17_001820</name>
</gene>
<reference evidence="1" key="1">
    <citation type="submission" date="2020-10" db="EMBL/GenBank/DDBJ databases">
        <title>De novo genome project of the cellulose decomposer Thermobifida halotolerans type strain.</title>
        <authorList>
            <person name="Nagy I."/>
            <person name="Horvath B."/>
            <person name="Kukolya J."/>
            <person name="Nagy I."/>
            <person name="Orsini M."/>
        </authorList>
    </citation>
    <scope>NUCLEOTIDE SEQUENCE</scope>
    <source>
        <strain evidence="1">DSM 44931</strain>
    </source>
</reference>